<sequence>MPREHHYSVYILASRSRTLYIGVTNDLSGRVREHREGRAGSFTTRYQLHRLVYFERFQYVNNAIAREKYLKHMTRAEKIALIETMNPTWEDLESPLPSRIIAAI</sequence>
<dbReference type="Proteomes" id="UP000198356">
    <property type="component" value="Unassembled WGS sequence"/>
</dbReference>
<dbReference type="Gene3D" id="3.40.1440.10">
    <property type="entry name" value="GIY-YIG endonuclease"/>
    <property type="match status" value="1"/>
</dbReference>
<dbReference type="Pfam" id="PF01541">
    <property type="entry name" value="GIY-YIG"/>
    <property type="match status" value="1"/>
</dbReference>
<name>A0A239MCB1_9BACT</name>
<dbReference type="CDD" id="cd10448">
    <property type="entry name" value="GIY-YIG_unchar_3"/>
    <property type="match status" value="1"/>
</dbReference>
<dbReference type="AlphaFoldDB" id="A0A239MCB1"/>
<dbReference type="InterPro" id="IPR035901">
    <property type="entry name" value="GIY-YIG_endonuc_sf"/>
</dbReference>
<dbReference type="InterPro" id="IPR050190">
    <property type="entry name" value="UPF0213_domain"/>
</dbReference>
<dbReference type="OrthoDB" id="9807770at2"/>
<evidence type="ECO:0000313" key="4">
    <source>
        <dbReference type="Proteomes" id="UP000198356"/>
    </source>
</evidence>
<protein>
    <submittedName>
        <fullName evidence="3">Putative endonuclease</fullName>
    </submittedName>
</protein>
<keyword evidence="4" id="KW-1185">Reference proteome</keyword>
<keyword evidence="3" id="KW-0540">Nuclease</keyword>
<evidence type="ECO:0000313" key="3">
    <source>
        <dbReference type="EMBL" id="SNT39783.1"/>
    </source>
</evidence>
<dbReference type="PANTHER" id="PTHR34477">
    <property type="entry name" value="UPF0213 PROTEIN YHBQ"/>
    <property type="match status" value="1"/>
</dbReference>
<dbReference type="SUPFAM" id="SSF82771">
    <property type="entry name" value="GIY-YIG endonuclease"/>
    <property type="match status" value="1"/>
</dbReference>
<dbReference type="InterPro" id="IPR000305">
    <property type="entry name" value="GIY-YIG_endonuc"/>
</dbReference>
<dbReference type="EMBL" id="FZOU01000011">
    <property type="protein sequence ID" value="SNT39783.1"/>
    <property type="molecule type" value="Genomic_DNA"/>
</dbReference>
<dbReference type="PROSITE" id="PS50164">
    <property type="entry name" value="GIY_YIG"/>
    <property type="match status" value="1"/>
</dbReference>
<proteinExistence type="inferred from homology"/>
<keyword evidence="3" id="KW-0255">Endonuclease</keyword>
<evidence type="ECO:0000256" key="1">
    <source>
        <dbReference type="ARBA" id="ARBA00007435"/>
    </source>
</evidence>
<evidence type="ECO:0000259" key="2">
    <source>
        <dbReference type="PROSITE" id="PS50164"/>
    </source>
</evidence>
<reference evidence="3 4" key="1">
    <citation type="submission" date="2017-06" db="EMBL/GenBank/DDBJ databases">
        <authorList>
            <person name="Kim H.J."/>
            <person name="Triplett B.A."/>
        </authorList>
    </citation>
    <scope>NUCLEOTIDE SEQUENCE [LARGE SCALE GENOMIC DNA]</scope>
    <source>
        <strain evidence="3 4">DSM 18704</strain>
    </source>
</reference>
<dbReference type="RefSeq" id="WP_089410279.1">
    <property type="nucleotide sequence ID" value="NZ_FZOU01000011.1"/>
</dbReference>
<dbReference type="PANTHER" id="PTHR34477:SF5">
    <property type="entry name" value="BSL5627 PROTEIN"/>
    <property type="match status" value="1"/>
</dbReference>
<comment type="similarity">
    <text evidence="1">Belongs to the UPF0213 family.</text>
</comment>
<feature type="domain" description="GIY-YIG" evidence="2">
    <location>
        <begin position="5"/>
        <end position="80"/>
    </location>
</feature>
<accession>A0A239MCB1</accession>
<gene>
    <name evidence="3" type="ORF">SAMN05421770_11142</name>
</gene>
<keyword evidence="3" id="KW-0378">Hydrolase</keyword>
<organism evidence="3 4">
    <name type="scientific">Granulicella rosea</name>
    <dbReference type="NCBI Taxonomy" id="474952"/>
    <lineage>
        <taxon>Bacteria</taxon>
        <taxon>Pseudomonadati</taxon>
        <taxon>Acidobacteriota</taxon>
        <taxon>Terriglobia</taxon>
        <taxon>Terriglobales</taxon>
        <taxon>Acidobacteriaceae</taxon>
        <taxon>Granulicella</taxon>
    </lineage>
</organism>
<dbReference type="GO" id="GO:0004519">
    <property type="term" value="F:endonuclease activity"/>
    <property type="evidence" value="ECO:0007669"/>
    <property type="project" value="UniProtKB-KW"/>
</dbReference>